<dbReference type="Proteomes" id="UP000053477">
    <property type="component" value="Unassembled WGS sequence"/>
</dbReference>
<evidence type="ECO:0000313" key="2">
    <source>
        <dbReference type="EMBL" id="KLO13250.1"/>
    </source>
</evidence>
<organism evidence="2 3">
    <name type="scientific">Schizopora paradoxa</name>
    <dbReference type="NCBI Taxonomy" id="27342"/>
    <lineage>
        <taxon>Eukaryota</taxon>
        <taxon>Fungi</taxon>
        <taxon>Dikarya</taxon>
        <taxon>Basidiomycota</taxon>
        <taxon>Agaricomycotina</taxon>
        <taxon>Agaricomycetes</taxon>
        <taxon>Hymenochaetales</taxon>
        <taxon>Schizoporaceae</taxon>
        <taxon>Schizopora</taxon>
    </lineage>
</organism>
<protein>
    <submittedName>
        <fullName evidence="2">Uncharacterized protein</fullName>
    </submittedName>
</protein>
<feature type="region of interest" description="Disordered" evidence="1">
    <location>
        <begin position="131"/>
        <end position="156"/>
    </location>
</feature>
<feature type="compositionally biased region" description="Polar residues" evidence="1">
    <location>
        <begin position="543"/>
        <end position="552"/>
    </location>
</feature>
<dbReference type="AlphaFoldDB" id="A0A0H2RMR7"/>
<feature type="compositionally biased region" description="Acidic residues" evidence="1">
    <location>
        <begin position="522"/>
        <end position="532"/>
    </location>
</feature>
<dbReference type="InParanoid" id="A0A0H2RMR7"/>
<dbReference type="OrthoDB" id="2507488at2759"/>
<feature type="region of interest" description="Disordered" evidence="1">
    <location>
        <begin position="350"/>
        <end position="405"/>
    </location>
</feature>
<sequence>MAADTSDPPASSDMIPLQKDGEEELQLPRQMRPLPMRRRMIDPVMMPVSEPTAGYGLPRVSASELSEAADQLADALSTGMALQSQYAPLMNGVQDFRLKSDVSTRNGVDEPFTFRLPPDIDAQDDVYVPDTGDYVDHLQQPENKKKRKVPGVSRLGEDGLGGEDDLADALLFSQGRRNLLESLTGLRTASPMALALSRRAKLTRASKAALQQKEMLKSRKRQLATVLGALSHGDTLALDQALSTTYSLAMPPRGPSNNSPPVRLSRRYPRRKARALLNRLEGRAPLANLPPGNAIFPYTFECNSATSDRLRATKEEVAFLHDRFEAELSRQAAKATELAKEAAALALKAKQHERAQARRDRSGFNGGQKFTDTNDVDKATGIPLSKSKKKKRSALANASNPHHLRNYVPSRLPNSTQLHSNINTHNILGVFPLRFLSADLPPRGSNPSRRTQLTSPQEEWICSLCEYKLFYGEDEHERRRAVRNRKKILSRRRRAVERAAAAASGSKKTAALPAPLDRRDDDESGGDDFEDVLDSRPPDRLSPSKQAKMGTQQERDRDKEVFK</sequence>
<evidence type="ECO:0000313" key="3">
    <source>
        <dbReference type="Proteomes" id="UP000053477"/>
    </source>
</evidence>
<dbReference type="EMBL" id="KQ085962">
    <property type="protein sequence ID" value="KLO13250.1"/>
    <property type="molecule type" value="Genomic_DNA"/>
</dbReference>
<gene>
    <name evidence="2" type="ORF">SCHPADRAFT_904323</name>
</gene>
<proteinExistence type="predicted"/>
<feature type="compositionally biased region" description="Basic and acidic residues" evidence="1">
    <location>
        <begin position="350"/>
        <end position="362"/>
    </location>
</feature>
<reference evidence="2 3" key="1">
    <citation type="submission" date="2015-04" db="EMBL/GenBank/DDBJ databases">
        <title>Complete genome sequence of Schizopora paradoxa KUC8140, a cosmopolitan wood degrader in East Asia.</title>
        <authorList>
            <consortium name="DOE Joint Genome Institute"/>
            <person name="Min B."/>
            <person name="Park H."/>
            <person name="Jang Y."/>
            <person name="Kim J.-J."/>
            <person name="Kim K.H."/>
            <person name="Pangilinan J."/>
            <person name="Lipzen A."/>
            <person name="Riley R."/>
            <person name="Grigoriev I.V."/>
            <person name="Spatafora J.W."/>
            <person name="Choi I.-G."/>
        </authorList>
    </citation>
    <scope>NUCLEOTIDE SEQUENCE [LARGE SCALE GENOMIC DNA]</scope>
    <source>
        <strain evidence="2 3">KUC8140</strain>
    </source>
</reference>
<feature type="compositionally biased region" description="Basic and acidic residues" evidence="1">
    <location>
        <begin position="553"/>
        <end position="563"/>
    </location>
</feature>
<evidence type="ECO:0000256" key="1">
    <source>
        <dbReference type="SAM" id="MobiDB-lite"/>
    </source>
</evidence>
<keyword evidence="3" id="KW-1185">Reference proteome</keyword>
<name>A0A0H2RMR7_9AGAM</name>
<feature type="region of interest" description="Disordered" evidence="1">
    <location>
        <begin position="1"/>
        <end position="28"/>
    </location>
</feature>
<accession>A0A0H2RMR7</accession>
<feature type="region of interest" description="Disordered" evidence="1">
    <location>
        <begin position="499"/>
        <end position="563"/>
    </location>
</feature>